<organism evidence="2 3">
    <name type="scientific">Chryseobacterium lathyri</name>
    <dbReference type="NCBI Taxonomy" id="395933"/>
    <lineage>
        <taxon>Bacteria</taxon>
        <taxon>Pseudomonadati</taxon>
        <taxon>Bacteroidota</taxon>
        <taxon>Flavobacteriia</taxon>
        <taxon>Flavobacteriales</taxon>
        <taxon>Weeksellaceae</taxon>
        <taxon>Chryseobacterium group</taxon>
        <taxon>Chryseobacterium</taxon>
    </lineage>
</organism>
<proteinExistence type="predicted"/>
<dbReference type="Pfam" id="PF20448">
    <property type="entry name" value="DUF6705"/>
    <property type="match status" value="1"/>
</dbReference>
<dbReference type="AlphaFoldDB" id="A0A511Y6N8"/>
<dbReference type="PROSITE" id="PS51257">
    <property type="entry name" value="PROKAR_LIPOPROTEIN"/>
    <property type="match status" value="1"/>
</dbReference>
<dbReference type="EMBL" id="BJYI01000003">
    <property type="protein sequence ID" value="GEN70862.1"/>
    <property type="molecule type" value="Genomic_DNA"/>
</dbReference>
<dbReference type="InterPro" id="IPR046551">
    <property type="entry name" value="DUF6705"/>
</dbReference>
<comment type="caution">
    <text evidence="2">The sequence shown here is derived from an EMBL/GenBank/DDBJ whole genome shotgun (WGS) entry which is preliminary data.</text>
</comment>
<dbReference type="RefSeq" id="WP_111953118.1">
    <property type="nucleotide sequence ID" value="NZ_BJYI01000003.1"/>
</dbReference>
<feature type="domain" description="DUF6705" evidence="1">
    <location>
        <begin position="6"/>
        <end position="190"/>
    </location>
</feature>
<gene>
    <name evidence="2" type="ORF">CLA01_09340</name>
</gene>
<evidence type="ECO:0000313" key="2">
    <source>
        <dbReference type="EMBL" id="GEN70862.1"/>
    </source>
</evidence>
<dbReference type="Proteomes" id="UP000321150">
    <property type="component" value="Unassembled WGS sequence"/>
</dbReference>
<sequence length="190" mass="21833">MRNWGICLGILAVFSCKAQQVYPLKTDHTEVAQNSYLKDVNNELDSFIGTWQGNFNGNSITLFVTKEIHRFFNENQYKYYKDILSIKYVIKNSSGVVLQNTQNMVFPAEQLKHTIYSQWAEDSGNSLLFYYGGTNCSVGWGKIILKKLSSTQISWEYRPNDIILDDSKCPPGTDINIYLPETKDLIFTKQ</sequence>
<reference evidence="2 3" key="1">
    <citation type="submission" date="2019-07" db="EMBL/GenBank/DDBJ databases">
        <title>Whole genome shotgun sequence of Chryseobacterium lathyri NBRC 105250.</title>
        <authorList>
            <person name="Hosoyama A."/>
            <person name="Uohara A."/>
            <person name="Ohji S."/>
            <person name="Ichikawa N."/>
        </authorList>
    </citation>
    <scope>NUCLEOTIDE SEQUENCE [LARGE SCALE GENOMIC DNA]</scope>
    <source>
        <strain evidence="2 3">NBRC 105250</strain>
    </source>
</reference>
<evidence type="ECO:0000313" key="3">
    <source>
        <dbReference type="Proteomes" id="UP000321150"/>
    </source>
</evidence>
<name>A0A511Y6N8_9FLAO</name>
<evidence type="ECO:0000259" key="1">
    <source>
        <dbReference type="Pfam" id="PF20448"/>
    </source>
</evidence>
<dbReference type="OrthoDB" id="1452870at2"/>
<accession>A0A511Y6N8</accession>
<protein>
    <recommendedName>
        <fullName evidence="1">DUF6705 domain-containing protein</fullName>
    </recommendedName>
</protein>